<feature type="transmembrane region" description="Helical" evidence="8">
    <location>
        <begin position="49"/>
        <end position="66"/>
    </location>
</feature>
<accession>A0A840IKC2</accession>
<evidence type="ECO:0000313" key="9">
    <source>
        <dbReference type="EMBL" id="MBB4664775.1"/>
    </source>
</evidence>
<keyword evidence="5 8" id="KW-0812">Transmembrane</keyword>
<dbReference type="PANTHER" id="PTHR21716">
    <property type="entry name" value="TRANSMEMBRANE PROTEIN"/>
    <property type="match status" value="1"/>
</dbReference>
<keyword evidence="3" id="KW-0813">Transport</keyword>
<comment type="similarity">
    <text evidence="2">Belongs to the autoinducer-2 exporter (AI-2E) (TC 2.A.86) family.</text>
</comment>
<evidence type="ECO:0000256" key="1">
    <source>
        <dbReference type="ARBA" id="ARBA00004651"/>
    </source>
</evidence>
<feature type="transmembrane region" description="Helical" evidence="8">
    <location>
        <begin position="184"/>
        <end position="205"/>
    </location>
</feature>
<evidence type="ECO:0000313" key="10">
    <source>
        <dbReference type="Proteomes" id="UP000585272"/>
    </source>
</evidence>
<evidence type="ECO:0000256" key="7">
    <source>
        <dbReference type="ARBA" id="ARBA00023136"/>
    </source>
</evidence>
<evidence type="ECO:0000256" key="2">
    <source>
        <dbReference type="ARBA" id="ARBA00009773"/>
    </source>
</evidence>
<sequence length="385" mass="38929">MLDRRRRRRPAKSPDGVALPADEIVALDAADATADLATPRWLRDLGTSAWLIAGVGVVLVGAVWIASLTQTIVTPVITAAVLASVMSPLVSRLHRHGVPRGLAAALLLLGVVALGVAVTLVVVGGVTGESAALRDHLSQARQTITGWLTDLGIPAGQAHDGDHDVSSAIGKAVPALLHGVSSGIAGLSSLVVFLSFTVLSLFFLLKDGPAIRDWGERHMGLPAPLARAVSARSLQSLRGYFLGVTIVAAFNAVVVGLGALLLGVPLAGTLAVVTFVGAYVPYVGAWGAGAFSVLVALGGGGSDAAIGMIVVQLLANGILQQLLQPIAYGAALGIHPLAVLIVTIAGGSLFGAVGLILAAPVTAAVTRISADLRRARAVDDGSAPT</sequence>
<gene>
    <name evidence="9" type="ORF">BDZ31_004390</name>
</gene>
<proteinExistence type="inferred from homology"/>
<feature type="transmembrane region" description="Helical" evidence="8">
    <location>
        <begin position="304"/>
        <end position="323"/>
    </location>
</feature>
<evidence type="ECO:0000256" key="6">
    <source>
        <dbReference type="ARBA" id="ARBA00022989"/>
    </source>
</evidence>
<dbReference type="AlphaFoldDB" id="A0A840IKC2"/>
<keyword evidence="6 8" id="KW-1133">Transmembrane helix</keyword>
<reference evidence="9 10" key="1">
    <citation type="submission" date="2020-08" db="EMBL/GenBank/DDBJ databases">
        <title>Genomic Encyclopedia of Archaeal and Bacterial Type Strains, Phase II (KMG-II): from individual species to whole genera.</title>
        <authorList>
            <person name="Goeker M."/>
        </authorList>
    </citation>
    <scope>NUCLEOTIDE SEQUENCE [LARGE SCALE GENOMIC DNA]</scope>
    <source>
        <strain evidence="9 10">DSM 23288</strain>
    </source>
</reference>
<dbReference type="EMBL" id="JACHNU010000008">
    <property type="protein sequence ID" value="MBB4664775.1"/>
    <property type="molecule type" value="Genomic_DNA"/>
</dbReference>
<comment type="subcellular location">
    <subcellularLocation>
        <location evidence="1">Cell membrane</location>
        <topology evidence="1">Multi-pass membrane protein</topology>
    </subcellularLocation>
</comment>
<comment type="caution">
    <text evidence="9">The sequence shown here is derived from an EMBL/GenBank/DDBJ whole genome shotgun (WGS) entry which is preliminary data.</text>
</comment>
<dbReference type="InterPro" id="IPR002549">
    <property type="entry name" value="AI-2E-like"/>
</dbReference>
<feature type="transmembrane region" description="Helical" evidence="8">
    <location>
        <begin position="102"/>
        <end position="126"/>
    </location>
</feature>
<name>A0A840IKC2_9ACTN</name>
<feature type="transmembrane region" description="Helical" evidence="8">
    <location>
        <begin position="335"/>
        <end position="366"/>
    </location>
</feature>
<keyword evidence="4" id="KW-1003">Cell membrane</keyword>
<dbReference type="RefSeq" id="WP_183345101.1">
    <property type="nucleotide sequence ID" value="NZ_JACHNU010000008.1"/>
</dbReference>
<evidence type="ECO:0000256" key="4">
    <source>
        <dbReference type="ARBA" id="ARBA00022475"/>
    </source>
</evidence>
<dbReference type="PANTHER" id="PTHR21716:SF53">
    <property type="entry name" value="PERMEASE PERM-RELATED"/>
    <property type="match status" value="1"/>
</dbReference>
<dbReference type="Pfam" id="PF01594">
    <property type="entry name" value="AI-2E_transport"/>
    <property type="match status" value="1"/>
</dbReference>
<protein>
    <submittedName>
        <fullName evidence="9">Putative PurR-regulated permease PerM</fullName>
    </submittedName>
</protein>
<organism evidence="9 10">
    <name type="scientific">Conexibacter arvalis</name>
    <dbReference type="NCBI Taxonomy" id="912552"/>
    <lineage>
        <taxon>Bacteria</taxon>
        <taxon>Bacillati</taxon>
        <taxon>Actinomycetota</taxon>
        <taxon>Thermoleophilia</taxon>
        <taxon>Solirubrobacterales</taxon>
        <taxon>Conexibacteraceae</taxon>
        <taxon>Conexibacter</taxon>
    </lineage>
</organism>
<feature type="transmembrane region" description="Helical" evidence="8">
    <location>
        <begin position="72"/>
        <end position="90"/>
    </location>
</feature>
<evidence type="ECO:0000256" key="5">
    <source>
        <dbReference type="ARBA" id="ARBA00022692"/>
    </source>
</evidence>
<evidence type="ECO:0000256" key="3">
    <source>
        <dbReference type="ARBA" id="ARBA00022448"/>
    </source>
</evidence>
<feature type="transmembrane region" description="Helical" evidence="8">
    <location>
        <begin position="240"/>
        <end position="264"/>
    </location>
</feature>
<dbReference type="GO" id="GO:0005886">
    <property type="term" value="C:plasma membrane"/>
    <property type="evidence" value="ECO:0007669"/>
    <property type="project" value="UniProtKB-SubCell"/>
</dbReference>
<keyword evidence="7 8" id="KW-0472">Membrane</keyword>
<evidence type="ECO:0000256" key="8">
    <source>
        <dbReference type="SAM" id="Phobius"/>
    </source>
</evidence>
<feature type="transmembrane region" description="Helical" evidence="8">
    <location>
        <begin position="270"/>
        <end position="297"/>
    </location>
</feature>
<dbReference type="Proteomes" id="UP000585272">
    <property type="component" value="Unassembled WGS sequence"/>
</dbReference>
<keyword evidence="10" id="KW-1185">Reference proteome</keyword>